<dbReference type="KEGG" id="afd:Alfi_2192"/>
<dbReference type="Proteomes" id="UP000006052">
    <property type="component" value="Chromosome"/>
</dbReference>
<dbReference type="EMBL" id="CP003274">
    <property type="protein sequence ID" value="AFL78476.1"/>
    <property type="molecule type" value="Genomic_DNA"/>
</dbReference>
<sequence>MDLFDKESGSLYLTYDRFHNILHASREGEGTDGFLRHIHDDVSLILQEGHDPNVWFTYFEFPDKRDIPNLALKDMSLFFEKTTRAAERSNARCRYTVNAADVIYCFKNGIVPLTPQAEKSVLCQQENYPLPTDGFGNNTPQTNVALPEYRSYMAVETEKGVVLFTNTSEGLRQRKAYEKYLELNFFNPSQPGGKFRYWEIIASPFDLKDKVDCLSNLNSQSKDDLFHEAYVDPAILKQGHSIREFDLTQSFENYTIFCKRTDPNKTPYKDLGDMTLKELYQFFTSMLRGKEKGVVCTESLGFPSNPQNKTFKIKR</sequence>
<gene>
    <name evidence="1" type="ordered locus">Alfi_2192</name>
</gene>
<name>I3YNA8_ALIFI</name>
<reference evidence="2" key="1">
    <citation type="journal article" date="2013" name="Stand. Genomic Sci.">
        <title>Complete genome sequence of the bile-resistant pigment-producing anaerobe Alistipes finegoldii type strain (AHN2437(T)).</title>
        <authorList>
            <person name="Mavromatis K."/>
            <person name="Stackebrandt E."/>
            <person name="Munk C."/>
            <person name="Lapidus A."/>
            <person name="Nolan M."/>
            <person name="Lucas S."/>
            <person name="Hammon N."/>
            <person name="Deshpande S."/>
            <person name="Cheng J.F."/>
            <person name="Tapia R."/>
            <person name="Goodwin L.A."/>
            <person name="Pitluck S."/>
            <person name="Liolios K."/>
            <person name="Pagani I."/>
            <person name="Ivanova N."/>
            <person name="Mikhailova N."/>
            <person name="Huntemann M."/>
            <person name="Pati A."/>
            <person name="Chen A."/>
            <person name="Palaniappan K."/>
            <person name="Land M."/>
            <person name="Hauser L."/>
            <person name="Rohde M."/>
            <person name="Gronow S."/>
            <person name="Goker M."/>
            <person name="Detter J.C."/>
            <person name="Bristow J."/>
            <person name="Eisen J.A."/>
            <person name="Markowitz V."/>
            <person name="Hugenholtz P."/>
            <person name="Kyrpides N.C."/>
            <person name="Klenk H.P."/>
            <person name="Woyke T."/>
        </authorList>
    </citation>
    <scope>NUCLEOTIDE SEQUENCE</scope>
    <source>
        <strain evidence="2">DSM 17242 / JCM 16770 / AHN 2437 / CCUG 46020 / CIP 107999</strain>
    </source>
</reference>
<dbReference type="InterPro" id="IPR046110">
    <property type="entry name" value="DUF6047"/>
</dbReference>
<proteinExistence type="predicted"/>
<dbReference type="Pfam" id="PF19513">
    <property type="entry name" value="DUF6047"/>
    <property type="match status" value="1"/>
</dbReference>
<evidence type="ECO:0000313" key="1">
    <source>
        <dbReference type="EMBL" id="AFL78476.1"/>
    </source>
</evidence>
<organism evidence="1 2">
    <name type="scientific">Alistipes finegoldii (strain DSM 17242 / JCM 16770 / CCUG 46020 / CIP 107999 / KCTC 15236 / AHN 2437)</name>
    <dbReference type="NCBI Taxonomy" id="679935"/>
    <lineage>
        <taxon>Bacteria</taxon>
        <taxon>Pseudomonadati</taxon>
        <taxon>Bacteroidota</taxon>
        <taxon>Bacteroidia</taxon>
        <taxon>Bacteroidales</taxon>
        <taxon>Rikenellaceae</taxon>
        <taxon>Alistipes</taxon>
    </lineage>
</organism>
<accession>I3YNA8</accession>
<evidence type="ECO:0000313" key="2">
    <source>
        <dbReference type="Proteomes" id="UP000006052"/>
    </source>
</evidence>
<dbReference type="STRING" id="679935.Alfi_2192"/>
<dbReference type="AlphaFoldDB" id="I3YNA8"/>
<dbReference type="GeneID" id="79838254"/>
<dbReference type="eggNOG" id="ENOG5033WGD">
    <property type="taxonomic scope" value="Bacteria"/>
</dbReference>
<dbReference type="HOGENOM" id="CLU_881760_0_0_10"/>
<dbReference type="PATRIC" id="fig|679935.3.peg.2110"/>
<protein>
    <submittedName>
        <fullName evidence="1">Uncharacterized protein</fullName>
    </submittedName>
</protein>
<dbReference type="RefSeq" id="WP_014775822.1">
    <property type="nucleotide sequence ID" value="NC_018011.1"/>
</dbReference>